<evidence type="ECO:0000313" key="3">
    <source>
        <dbReference type="Proteomes" id="UP000629619"/>
    </source>
</evidence>
<dbReference type="RefSeq" id="WP_203680216.1">
    <property type="nucleotide sequence ID" value="NZ_BOMW01000027.1"/>
</dbReference>
<name>A0A919N6W0_9ACTN</name>
<dbReference type="SUPFAM" id="SSF52540">
    <property type="entry name" value="P-loop containing nucleoside triphosphate hydrolases"/>
    <property type="match status" value="1"/>
</dbReference>
<dbReference type="InterPro" id="IPR027417">
    <property type="entry name" value="P-loop_NTPase"/>
</dbReference>
<protein>
    <submittedName>
        <fullName evidence="2">Uncharacterized protein</fullName>
    </submittedName>
</protein>
<feature type="compositionally biased region" description="Basic and acidic residues" evidence="1">
    <location>
        <begin position="327"/>
        <end position="347"/>
    </location>
</feature>
<evidence type="ECO:0000256" key="1">
    <source>
        <dbReference type="SAM" id="MobiDB-lite"/>
    </source>
</evidence>
<dbReference type="EMBL" id="BOMW01000027">
    <property type="protein sequence ID" value="GIF05463.1"/>
    <property type="molecule type" value="Genomic_DNA"/>
</dbReference>
<comment type="caution">
    <text evidence="2">The sequence shown here is derived from an EMBL/GenBank/DDBJ whole genome shotgun (WGS) entry which is preliminary data.</text>
</comment>
<evidence type="ECO:0000313" key="2">
    <source>
        <dbReference type="EMBL" id="GIF05463.1"/>
    </source>
</evidence>
<dbReference type="Proteomes" id="UP000629619">
    <property type="component" value="Unassembled WGS sequence"/>
</dbReference>
<reference evidence="2" key="1">
    <citation type="submission" date="2021-01" db="EMBL/GenBank/DDBJ databases">
        <title>Whole genome shotgun sequence of Actinoplanes siamensis NBRC 109076.</title>
        <authorList>
            <person name="Komaki H."/>
            <person name="Tamura T."/>
        </authorList>
    </citation>
    <scope>NUCLEOTIDE SEQUENCE</scope>
    <source>
        <strain evidence="2">NBRC 109076</strain>
    </source>
</reference>
<feature type="compositionally biased region" description="Acidic residues" evidence="1">
    <location>
        <begin position="348"/>
        <end position="363"/>
    </location>
</feature>
<feature type="region of interest" description="Disordered" evidence="1">
    <location>
        <begin position="327"/>
        <end position="363"/>
    </location>
</feature>
<sequence>MTPEEPPRNPFRNTGALRPWEDESADEQLYVAVDHTLEQFRRFVAYLSDPPRDIRSRGRLIVVTGGRGSGKTSLIHRCVNHVKNKVPGGKLKIVDVTRHQRLRNRGPEGSGPDNFQDNYFDRLTHHVLTEMNGLSERYTDPGSNIGPAASAYSRLASSLRREGDLAAILLPAFLDQVSSPSDTTDAEAEAGAEAGELIEHPVESYMQFRNKGIIFFAESRNPVAMAAWYKDLDADAQAETIVLTLGPLKPGDGWRFARERLKDVTDQRVPIVREETMTNLLANGRSMTLSHLGQLCSELWNAAIARGSLEITDEDIARFYERQADTLQRRPRPDDVVRSRPVERRDDETTDEADALEDETDDE</sequence>
<organism evidence="2 3">
    <name type="scientific">Actinoplanes siamensis</name>
    <dbReference type="NCBI Taxonomy" id="1223317"/>
    <lineage>
        <taxon>Bacteria</taxon>
        <taxon>Bacillati</taxon>
        <taxon>Actinomycetota</taxon>
        <taxon>Actinomycetes</taxon>
        <taxon>Micromonosporales</taxon>
        <taxon>Micromonosporaceae</taxon>
        <taxon>Actinoplanes</taxon>
    </lineage>
</organism>
<gene>
    <name evidence="2" type="ORF">Asi03nite_30010</name>
</gene>
<proteinExistence type="predicted"/>
<keyword evidence="3" id="KW-1185">Reference proteome</keyword>
<dbReference type="AlphaFoldDB" id="A0A919N6W0"/>
<accession>A0A919N6W0</accession>